<sequence length="67" mass="7609">MEQWKMVAWSDESHFLLHHMDGRVCVRHLPGEHMAPGCTMGRRKAGRGSVMLWAMFCSETLGSAIHL</sequence>
<comment type="caution">
    <text evidence="1">The sequence shown here is derived from an EMBL/GenBank/DDBJ whole genome shotgun (WGS) entry which is preliminary data.</text>
</comment>
<evidence type="ECO:0000313" key="2">
    <source>
        <dbReference type="Proteomes" id="UP001274896"/>
    </source>
</evidence>
<protein>
    <submittedName>
        <fullName evidence="1">Uncharacterized protein</fullName>
    </submittedName>
</protein>
<dbReference type="EMBL" id="JAUCMX010000014">
    <property type="protein sequence ID" value="KAK3524449.1"/>
    <property type="molecule type" value="Genomic_DNA"/>
</dbReference>
<dbReference type="InterPro" id="IPR036397">
    <property type="entry name" value="RNaseH_sf"/>
</dbReference>
<evidence type="ECO:0000313" key="1">
    <source>
        <dbReference type="EMBL" id="KAK3524449.1"/>
    </source>
</evidence>
<dbReference type="Proteomes" id="UP001274896">
    <property type="component" value="Unassembled WGS sequence"/>
</dbReference>
<name>A0AAE0UZD6_9TELE</name>
<organism evidence="1 2">
    <name type="scientific">Hemibagrus guttatus</name>
    <dbReference type="NCBI Taxonomy" id="175788"/>
    <lineage>
        <taxon>Eukaryota</taxon>
        <taxon>Metazoa</taxon>
        <taxon>Chordata</taxon>
        <taxon>Craniata</taxon>
        <taxon>Vertebrata</taxon>
        <taxon>Euteleostomi</taxon>
        <taxon>Actinopterygii</taxon>
        <taxon>Neopterygii</taxon>
        <taxon>Teleostei</taxon>
        <taxon>Ostariophysi</taxon>
        <taxon>Siluriformes</taxon>
        <taxon>Bagridae</taxon>
        <taxon>Hemibagrus</taxon>
    </lineage>
</organism>
<reference evidence="1" key="1">
    <citation type="submission" date="2023-06" db="EMBL/GenBank/DDBJ databases">
        <title>Male Hemibagrus guttatus genome.</title>
        <authorList>
            <person name="Bian C."/>
        </authorList>
    </citation>
    <scope>NUCLEOTIDE SEQUENCE</scope>
    <source>
        <strain evidence="1">Male_cb2023</strain>
        <tissue evidence="1">Muscle</tissue>
    </source>
</reference>
<accession>A0AAE0UZD6</accession>
<keyword evidence="2" id="KW-1185">Reference proteome</keyword>
<dbReference type="GO" id="GO:0003676">
    <property type="term" value="F:nucleic acid binding"/>
    <property type="evidence" value="ECO:0007669"/>
    <property type="project" value="InterPro"/>
</dbReference>
<gene>
    <name evidence="1" type="ORF">QTP70_029313</name>
</gene>
<dbReference type="AlphaFoldDB" id="A0AAE0UZD6"/>
<dbReference type="Gene3D" id="3.30.420.10">
    <property type="entry name" value="Ribonuclease H-like superfamily/Ribonuclease H"/>
    <property type="match status" value="1"/>
</dbReference>
<proteinExistence type="predicted"/>